<comment type="caution">
    <text evidence="1">The sequence shown here is derived from an EMBL/GenBank/DDBJ whole genome shotgun (WGS) entry which is preliminary data.</text>
</comment>
<reference evidence="1" key="1">
    <citation type="submission" date="2022-07" db="EMBL/GenBank/DDBJ databases">
        <title>Phylogenomic reconstructions and comparative analyses of Kickxellomycotina fungi.</title>
        <authorList>
            <person name="Reynolds N.K."/>
            <person name="Stajich J.E."/>
            <person name="Barry K."/>
            <person name="Grigoriev I.V."/>
            <person name="Crous P."/>
            <person name="Smith M.E."/>
        </authorList>
    </citation>
    <scope>NUCLEOTIDE SEQUENCE</scope>
    <source>
        <strain evidence="1">CBS 102833</strain>
    </source>
</reference>
<dbReference type="Proteomes" id="UP001140096">
    <property type="component" value="Unassembled WGS sequence"/>
</dbReference>
<evidence type="ECO:0000313" key="1">
    <source>
        <dbReference type="EMBL" id="KAJ2795768.1"/>
    </source>
</evidence>
<keyword evidence="2" id="KW-1185">Reference proteome</keyword>
<proteinExistence type="predicted"/>
<gene>
    <name evidence="1" type="primary">TSC2_2</name>
    <name evidence="1" type="ORF">H4S07_006399</name>
</gene>
<dbReference type="EMBL" id="JANBUP010003766">
    <property type="protein sequence ID" value="KAJ2795768.1"/>
    <property type="molecule type" value="Genomic_DNA"/>
</dbReference>
<accession>A0ACC1KVK8</accession>
<sequence length="284" mass="31648">MYVGPGQTTEREILLNEQGSPAYWDFLRGLGDMERLKGMKGFTAGLDTSGQDSDGRYTIRWGNLIAKLTFHVGTLIPAQEGKQEQFIRKKAFMANDYVQIVFNESGKDYELDTIPSQCNYVQIIVTPVDGRVSNLQEHFRGFSHESESDDSQFVQLYKVKTQVNPDVPFVGPAVEPKLLTLTALPSFVRSIGIHAAILSQVYTCYNIADPTVGQFVSPWRSRLWSIKRIRLSAQREASAKSPVAATSHDASTFGVIPEDPAQLTTASQALGFLIRDIDSFYSLR</sequence>
<evidence type="ECO:0000313" key="2">
    <source>
        <dbReference type="Proteomes" id="UP001140096"/>
    </source>
</evidence>
<name>A0ACC1KVK8_9FUNG</name>
<protein>
    <submittedName>
        <fullName evidence="1">Tuberous sclerosis 2-like protein</fullName>
    </submittedName>
</protein>
<organism evidence="1 2">
    <name type="scientific">Coemansia furcata</name>
    <dbReference type="NCBI Taxonomy" id="417177"/>
    <lineage>
        <taxon>Eukaryota</taxon>
        <taxon>Fungi</taxon>
        <taxon>Fungi incertae sedis</taxon>
        <taxon>Zoopagomycota</taxon>
        <taxon>Kickxellomycotina</taxon>
        <taxon>Kickxellomycetes</taxon>
        <taxon>Kickxellales</taxon>
        <taxon>Kickxellaceae</taxon>
        <taxon>Coemansia</taxon>
    </lineage>
</organism>